<evidence type="ECO:0000256" key="1">
    <source>
        <dbReference type="SAM" id="MobiDB-lite"/>
    </source>
</evidence>
<evidence type="ECO:0000313" key="2">
    <source>
        <dbReference type="EMBL" id="MBC8335929.1"/>
    </source>
</evidence>
<dbReference type="EMBL" id="JACNJN010000130">
    <property type="protein sequence ID" value="MBC8335929.1"/>
    <property type="molecule type" value="Genomic_DNA"/>
</dbReference>
<comment type="caution">
    <text evidence="2">The sequence shown here is derived from an EMBL/GenBank/DDBJ whole genome shotgun (WGS) entry which is preliminary data.</text>
</comment>
<name>A0A8J6NME8_9CHLR</name>
<gene>
    <name evidence="2" type="ORF">H8E29_11735</name>
</gene>
<sequence>MPRIRCLYHDCLFLDDNLCTAPSVEIDPDLGCTTHSPAGGDLLEGKWDDDESLDDLDLDDLDIDDIDLEDIELEDDDGGDVDDWLDEI</sequence>
<proteinExistence type="predicted"/>
<dbReference type="AlphaFoldDB" id="A0A8J6NME8"/>
<feature type="region of interest" description="Disordered" evidence="1">
    <location>
        <begin position="69"/>
        <end position="88"/>
    </location>
</feature>
<protein>
    <recommendedName>
        <fullName evidence="4">DUF1540 domain-containing protein</fullName>
    </recommendedName>
</protein>
<evidence type="ECO:0000313" key="3">
    <source>
        <dbReference type="Proteomes" id="UP000614469"/>
    </source>
</evidence>
<evidence type="ECO:0008006" key="4">
    <source>
        <dbReference type="Google" id="ProtNLM"/>
    </source>
</evidence>
<dbReference type="Proteomes" id="UP000614469">
    <property type="component" value="Unassembled WGS sequence"/>
</dbReference>
<organism evidence="2 3">
    <name type="scientific">Candidatus Desulfolinea nitratireducens</name>
    <dbReference type="NCBI Taxonomy" id="2841698"/>
    <lineage>
        <taxon>Bacteria</taxon>
        <taxon>Bacillati</taxon>
        <taxon>Chloroflexota</taxon>
        <taxon>Anaerolineae</taxon>
        <taxon>Anaerolineales</taxon>
        <taxon>Anaerolineales incertae sedis</taxon>
        <taxon>Candidatus Desulfolinea</taxon>
    </lineage>
</organism>
<accession>A0A8J6NME8</accession>
<reference evidence="2 3" key="1">
    <citation type="submission" date="2020-08" db="EMBL/GenBank/DDBJ databases">
        <title>Bridging the membrane lipid divide: bacteria of the FCB group superphylum have the potential to synthesize archaeal ether lipids.</title>
        <authorList>
            <person name="Villanueva L."/>
            <person name="Von Meijenfeldt F.A.B."/>
            <person name="Westbye A.B."/>
            <person name="Yadav S."/>
            <person name="Hopmans E.C."/>
            <person name="Dutilh B.E."/>
            <person name="Sinninghe Damste J.S."/>
        </authorList>
    </citation>
    <scope>NUCLEOTIDE SEQUENCE [LARGE SCALE GENOMIC DNA]</scope>
    <source>
        <strain evidence="2">NIOZ-UU36</strain>
    </source>
</reference>